<gene>
    <name evidence="4" type="ORF">KEM10_08670</name>
</gene>
<protein>
    <submittedName>
        <fullName evidence="4">M61 family metallopeptidase</fullName>
    </submittedName>
</protein>
<evidence type="ECO:0000259" key="2">
    <source>
        <dbReference type="Pfam" id="PF05299"/>
    </source>
</evidence>
<sequence length="513" mass="58970">MKTRLLLFLLVFLSLSACVESTQTQQPDLYYEVSLDKANDQIFGMTFTVIGIQQDSVILKLPQWTPGYYQLMDFTSDLSNLKITDQTGLVMDATFMAPNAWMVTNTLNKDLIITYDIKADRKFVAQSFIDSTHAYLVPTNNFLYIDGYLNQPLTVEISGMEESGYSDIITGLEQLQPYTFTAPDFDILYDSPILAGPLERLPEFEVGGISHQFAGYLLGDFNREEFNKQLKKVVEAATTLMGDIPYNNYTFLAIGPGFGGIEHLNNTTISFDGNKLKSTGEIKDVMSFIAHEYFHHYNVKRIRPYELGPFNYDGINRTTQLWISEGLTVYYEYMLTRMADITSEEDLIRSFEHHINHVENNMGRFKQSLVQSSYNTWEDGPFGVEGKTISYYQKGPLVGLLLDLSIRQATQNQQSLDDVMRFLYQHYYLQKQRGFTDAEFQQACESIAGTLLTDVFDYVHTKQELDYNHYLHYAGLDLVKIMDRNTGQIQFRIEKLTVTNALQQDILKSWLRE</sequence>
<proteinExistence type="predicted"/>
<reference evidence="4 5" key="1">
    <citation type="journal article" date="2015" name="Int. J. Syst. Evol. Microbiol.">
        <title>Carboxylicivirga linearis sp. nov., isolated from a sea cucumber culture pond.</title>
        <authorList>
            <person name="Wang F.Q."/>
            <person name="Zhou Y.X."/>
            <person name="Lin X.Z."/>
            <person name="Chen G.J."/>
            <person name="Du Z.J."/>
        </authorList>
    </citation>
    <scope>NUCLEOTIDE SEQUENCE [LARGE SCALE GENOMIC DNA]</scope>
    <source>
        <strain evidence="4 5">FB218</strain>
    </source>
</reference>
<dbReference type="RefSeq" id="WP_212215593.1">
    <property type="nucleotide sequence ID" value="NZ_JAGUCO010000004.1"/>
</dbReference>
<dbReference type="PROSITE" id="PS51257">
    <property type="entry name" value="PROKAR_LIPOPROTEIN"/>
    <property type="match status" value="1"/>
</dbReference>
<dbReference type="Gene3D" id="1.10.390.10">
    <property type="entry name" value="Neutral Protease Domain 2"/>
    <property type="match status" value="1"/>
</dbReference>
<dbReference type="EMBL" id="JAGUCO010000004">
    <property type="protein sequence ID" value="MBS2098351.1"/>
    <property type="molecule type" value="Genomic_DNA"/>
</dbReference>
<keyword evidence="5" id="KW-1185">Reference proteome</keyword>
<organism evidence="4 5">
    <name type="scientific">Carboxylicivirga linearis</name>
    <dbReference type="NCBI Taxonomy" id="1628157"/>
    <lineage>
        <taxon>Bacteria</taxon>
        <taxon>Pseudomonadati</taxon>
        <taxon>Bacteroidota</taxon>
        <taxon>Bacteroidia</taxon>
        <taxon>Marinilabiliales</taxon>
        <taxon>Marinilabiliaceae</taxon>
        <taxon>Carboxylicivirga</taxon>
    </lineage>
</organism>
<feature type="chain" id="PRO_5047133338" evidence="1">
    <location>
        <begin position="18"/>
        <end position="513"/>
    </location>
</feature>
<comment type="caution">
    <text evidence="4">The sequence shown here is derived from an EMBL/GenBank/DDBJ whole genome shotgun (WGS) entry which is preliminary data.</text>
</comment>
<dbReference type="Pfam" id="PF05299">
    <property type="entry name" value="Peptidase_M61"/>
    <property type="match status" value="1"/>
</dbReference>
<dbReference type="Pfam" id="PF17899">
    <property type="entry name" value="Peptidase_M61_N"/>
    <property type="match status" value="1"/>
</dbReference>
<feature type="domain" description="Peptidase M61 N-terminal" evidence="3">
    <location>
        <begin position="31"/>
        <end position="196"/>
    </location>
</feature>
<evidence type="ECO:0000259" key="3">
    <source>
        <dbReference type="Pfam" id="PF17899"/>
    </source>
</evidence>
<dbReference type="Proteomes" id="UP000708576">
    <property type="component" value="Unassembled WGS sequence"/>
</dbReference>
<feature type="signal peptide" evidence="1">
    <location>
        <begin position="1"/>
        <end position="17"/>
    </location>
</feature>
<evidence type="ECO:0000256" key="1">
    <source>
        <dbReference type="SAM" id="SignalP"/>
    </source>
</evidence>
<evidence type="ECO:0000313" key="5">
    <source>
        <dbReference type="Proteomes" id="UP000708576"/>
    </source>
</evidence>
<dbReference type="InterPro" id="IPR024191">
    <property type="entry name" value="Peptidase_M61"/>
</dbReference>
<dbReference type="InterPro" id="IPR007963">
    <property type="entry name" value="Peptidase_M61_catalytic"/>
</dbReference>
<accession>A0ABS5JVJ9</accession>
<keyword evidence="1" id="KW-0732">Signal</keyword>
<feature type="domain" description="Peptidase M61 catalytic" evidence="2">
    <location>
        <begin position="286"/>
        <end position="398"/>
    </location>
</feature>
<evidence type="ECO:0000313" key="4">
    <source>
        <dbReference type="EMBL" id="MBS2098351.1"/>
    </source>
</evidence>
<name>A0ABS5JVJ9_9BACT</name>
<dbReference type="Gene3D" id="2.60.40.3650">
    <property type="match status" value="1"/>
</dbReference>
<dbReference type="InterPro" id="IPR027268">
    <property type="entry name" value="Peptidase_M4/M1_CTD_sf"/>
</dbReference>
<dbReference type="SUPFAM" id="SSF55486">
    <property type="entry name" value="Metalloproteases ('zincins'), catalytic domain"/>
    <property type="match status" value="1"/>
</dbReference>
<dbReference type="PIRSF" id="PIRSF016493">
    <property type="entry name" value="Glycyl_aminpptds"/>
    <property type="match status" value="1"/>
</dbReference>
<dbReference type="InterPro" id="IPR040756">
    <property type="entry name" value="Peptidase_M61_N"/>
</dbReference>